<evidence type="ECO:0000256" key="8">
    <source>
        <dbReference type="ARBA" id="ARBA00022833"/>
    </source>
</evidence>
<evidence type="ECO:0000256" key="3">
    <source>
        <dbReference type="ARBA" id="ARBA00022694"/>
    </source>
</evidence>
<dbReference type="InterPro" id="IPR013471">
    <property type="entry name" value="RNase_Z/BN"/>
</dbReference>
<comment type="caution">
    <text evidence="9">The sequence shown here is derived from an EMBL/GenBank/DDBJ whole genome shotgun (WGS) entry which is preliminary data.</text>
</comment>
<dbReference type="GO" id="GO:0042781">
    <property type="term" value="F:3'-tRNA processing endoribonuclease activity"/>
    <property type="evidence" value="ECO:0007669"/>
    <property type="project" value="TreeGrafter"/>
</dbReference>
<keyword evidence="5" id="KW-0479">Metal-binding</keyword>
<dbReference type="InterPro" id="IPR036866">
    <property type="entry name" value="RibonucZ/Hydroxyglut_hydro"/>
</dbReference>
<dbReference type="GO" id="GO:0005634">
    <property type="term" value="C:nucleus"/>
    <property type="evidence" value="ECO:0007669"/>
    <property type="project" value="TreeGrafter"/>
</dbReference>
<keyword evidence="10" id="KW-1185">Reference proteome</keyword>
<dbReference type="Pfam" id="PF23023">
    <property type="entry name" value="Anti-Pycsar_Apyc1"/>
    <property type="match status" value="1"/>
</dbReference>
<evidence type="ECO:0000256" key="6">
    <source>
        <dbReference type="ARBA" id="ARBA00022759"/>
    </source>
</evidence>
<keyword evidence="7" id="KW-0378">Hydrolase</keyword>
<dbReference type="GO" id="GO:0046872">
    <property type="term" value="F:metal ion binding"/>
    <property type="evidence" value="ECO:0007669"/>
    <property type="project" value="UniProtKB-KW"/>
</dbReference>
<evidence type="ECO:0000313" key="9">
    <source>
        <dbReference type="EMBL" id="CAL4072771.1"/>
    </source>
</evidence>
<evidence type="ECO:0000256" key="1">
    <source>
        <dbReference type="ARBA" id="ARBA00001947"/>
    </source>
</evidence>
<dbReference type="HAMAP" id="MF_01818">
    <property type="entry name" value="RNase_Z_BN"/>
    <property type="match status" value="1"/>
</dbReference>
<keyword evidence="8" id="KW-0862">Zinc</keyword>
<keyword evidence="6" id="KW-0255">Endonuclease</keyword>
<name>A0AAV2QAA2_MEGNR</name>
<gene>
    <name evidence="9" type="ORF">MNOR_LOCUS8914</name>
</gene>
<comment type="cofactor">
    <cofactor evidence="1">
        <name>Zn(2+)</name>
        <dbReference type="ChEBI" id="CHEBI:29105"/>
    </cofactor>
</comment>
<evidence type="ECO:0000256" key="5">
    <source>
        <dbReference type="ARBA" id="ARBA00022723"/>
    </source>
</evidence>
<dbReference type="SUPFAM" id="SSF56281">
    <property type="entry name" value="Metallo-hydrolase/oxidoreductase"/>
    <property type="match status" value="1"/>
</dbReference>
<dbReference type="CDD" id="cd07717">
    <property type="entry name" value="RNaseZ_ZiPD-like_MBL-fold"/>
    <property type="match status" value="1"/>
</dbReference>
<organism evidence="9 10">
    <name type="scientific">Meganyctiphanes norvegica</name>
    <name type="common">Northern krill</name>
    <name type="synonym">Thysanopoda norvegica</name>
    <dbReference type="NCBI Taxonomy" id="48144"/>
    <lineage>
        <taxon>Eukaryota</taxon>
        <taxon>Metazoa</taxon>
        <taxon>Ecdysozoa</taxon>
        <taxon>Arthropoda</taxon>
        <taxon>Crustacea</taxon>
        <taxon>Multicrustacea</taxon>
        <taxon>Malacostraca</taxon>
        <taxon>Eumalacostraca</taxon>
        <taxon>Eucarida</taxon>
        <taxon>Euphausiacea</taxon>
        <taxon>Euphausiidae</taxon>
        <taxon>Meganyctiphanes</taxon>
    </lineage>
</organism>
<reference evidence="9 10" key="1">
    <citation type="submission" date="2024-05" db="EMBL/GenBank/DDBJ databases">
        <authorList>
            <person name="Wallberg A."/>
        </authorList>
    </citation>
    <scope>NUCLEOTIDE SEQUENCE [LARGE SCALE GENOMIC DNA]</scope>
</reference>
<dbReference type="AlphaFoldDB" id="A0AAV2QAA2"/>
<dbReference type="Gene3D" id="3.60.15.10">
    <property type="entry name" value="Ribonuclease Z/Hydroxyacylglutathione hydrolase-like"/>
    <property type="match status" value="1"/>
</dbReference>
<keyword evidence="3" id="KW-0819">tRNA processing</keyword>
<comment type="subunit">
    <text evidence="2">Homodimer.</text>
</comment>
<accession>A0AAV2QAA2</accession>
<dbReference type="PANTHER" id="PTHR46018:SF2">
    <property type="entry name" value="ZINC PHOSPHODIESTERASE ELAC PROTEIN 1"/>
    <property type="match status" value="1"/>
</dbReference>
<evidence type="ECO:0000256" key="7">
    <source>
        <dbReference type="ARBA" id="ARBA00022801"/>
    </source>
</evidence>
<protein>
    <submittedName>
        <fullName evidence="9">Uncharacterized protein</fullName>
    </submittedName>
</protein>
<evidence type="ECO:0000256" key="4">
    <source>
        <dbReference type="ARBA" id="ARBA00022722"/>
    </source>
</evidence>
<dbReference type="Proteomes" id="UP001497623">
    <property type="component" value="Unassembled WGS sequence"/>
</dbReference>
<dbReference type="EMBL" id="CAXKWB010004215">
    <property type="protein sequence ID" value="CAL4072771.1"/>
    <property type="molecule type" value="Genomic_DNA"/>
</dbReference>
<sequence length="380" mass="41949">MKLHFLGSGSCCPTTRRGVSSMAMQIEDGSVWLFDCGEGSQIQIQKLPVSAAKINKIFITHLHGDHLFGLPGLLCTISQQLDIKEEDKQNNKMPIIEIYGPLGLRLFLFTSLSLSRSPLAYQYKVHELVPHNAQYGEDWDSWNVDHNGPEHLHPSELPPVILSYIENEDGHVYWKLFESGDWSVNAGWIHHRVPSFGFVLKEKGRQGTIDKDKLISLGIKPGPLYGILKSGHSINVDGVGEVTPEMVLGPSYPGRTAVVLGDTNDATPLAHLVDKCDVLVHEATHDDALGEKASEFGHSTPSQAAAFAKCINANVLLLNHFSQRYKPISQEMNELADDDESVAILEAQAKNVLQSTNIQVLCADDLFIYPVPKVSRLTTK</sequence>
<evidence type="ECO:0000313" key="10">
    <source>
        <dbReference type="Proteomes" id="UP001497623"/>
    </source>
</evidence>
<evidence type="ECO:0000256" key="2">
    <source>
        <dbReference type="ARBA" id="ARBA00011738"/>
    </source>
</evidence>
<dbReference type="PANTHER" id="PTHR46018">
    <property type="entry name" value="ZINC PHOSPHODIESTERASE ELAC PROTEIN 1"/>
    <property type="match status" value="1"/>
</dbReference>
<keyword evidence="4" id="KW-0540">Nuclease</keyword>
<proteinExistence type="inferred from homology"/>